<accession>A0ACC0B050</accession>
<name>A0ACC0B050_CATRO</name>
<evidence type="ECO:0000313" key="2">
    <source>
        <dbReference type="Proteomes" id="UP001060085"/>
    </source>
</evidence>
<organism evidence="1 2">
    <name type="scientific">Catharanthus roseus</name>
    <name type="common">Madagascar periwinkle</name>
    <name type="synonym">Vinca rosea</name>
    <dbReference type="NCBI Taxonomy" id="4058"/>
    <lineage>
        <taxon>Eukaryota</taxon>
        <taxon>Viridiplantae</taxon>
        <taxon>Streptophyta</taxon>
        <taxon>Embryophyta</taxon>
        <taxon>Tracheophyta</taxon>
        <taxon>Spermatophyta</taxon>
        <taxon>Magnoliopsida</taxon>
        <taxon>eudicotyledons</taxon>
        <taxon>Gunneridae</taxon>
        <taxon>Pentapetalae</taxon>
        <taxon>asterids</taxon>
        <taxon>lamiids</taxon>
        <taxon>Gentianales</taxon>
        <taxon>Apocynaceae</taxon>
        <taxon>Rauvolfioideae</taxon>
        <taxon>Vinceae</taxon>
        <taxon>Catharanthinae</taxon>
        <taxon>Catharanthus</taxon>
    </lineage>
</organism>
<comment type="caution">
    <text evidence="1">The sequence shown here is derived from an EMBL/GenBank/DDBJ whole genome shotgun (WGS) entry which is preliminary data.</text>
</comment>
<reference evidence="2" key="1">
    <citation type="journal article" date="2023" name="Nat. Plants">
        <title>Single-cell RNA sequencing provides a high-resolution roadmap for understanding the multicellular compartmentation of specialized metabolism.</title>
        <authorList>
            <person name="Sun S."/>
            <person name="Shen X."/>
            <person name="Li Y."/>
            <person name="Li Y."/>
            <person name="Wang S."/>
            <person name="Li R."/>
            <person name="Zhang H."/>
            <person name="Shen G."/>
            <person name="Guo B."/>
            <person name="Wei J."/>
            <person name="Xu J."/>
            <person name="St-Pierre B."/>
            <person name="Chen S."/>
            <person name="Sun C."/>
        </authorList>
    </citation>
    <scope>NUCLEOTIDE SEQUENCE [LARGE SCALE GENOMIC DNA]</scope>
</reference>
<proteinExistence type="predicted"/>
<sequence length="712" mass="77774">MGSIKISWFYLLFFALASILPTLNANVYHWDEYWLQRRAEAHKQSQKFFDENSKKNEVLAKLHKEKLEAFKAMAKAKADAKLKVLAEADAQAKLIAEAAVEFKKKGMSDVEAEAQAKLKIKAQAELKIKAEAQVQGKLIAEAQKKLDAKVKAEAEAKAKLGVKVGDEATLKVGAGAGAGAGAETQGKLIAEAEARLNAQVKAEAEAKLGVNGKAAANLKKHAGADAKAKLGAKGEAEAALKKQVGVEAKLKAGAKVQAKKHVGAKAEAEAELKKHVEAEADAKAKLGVKGEAEAELKKKLEAKLKIKGEIKPKLNATTGAQLKKHRKVAAESKVVGSGNSNSTRRELRGRKYNGPCMAINSIDKCWRCDRNWALNRKKLADCARGFGEKAQGGKNGRIYVVTDPSDNNVVNPRPGTLRHAVIQLEPLWIIFARSMTIRLSQELIVTSHKTIDARGSNVHIAYGAGITLQFVKNIIITNLHIHHIVESSGGMIRDSVNHVGFRTHNEGDGISIFGSRDIWLDHLSMSHCKDGLIDAVQGSTAITISNCHFTDHDKVMLFGASDTTDVDDKMQITVAFNHFGKRLIQRMPRCRSGFFHLVNNDYTHWEMYAIGGSHHATIISQGNRFIAPPNLPPWKKSMLEITHRDASNDWKKWTWVSDGDIFQNGAFFRSSGDLNGARTYAALELVKPSPASEVGRLTRFSGSLPCRQGRPC</sequence>
<dbReference type="Proteomes" id="UP001060085">
    <property type="component" value="Linkage Group LG04"/>
</dbReference>
<protein>
    <submittedName>
        <fullName evidence="1">Uncharacterized protein</fullName>
    </submittedName>
</protein>
<evidence type="ECO:0000313" key="1">
    <source>
        <dbReference type="EMBL" id="KAI5665612.1"/>
    </source>
</evidence>
<keyword evidence="2" id="KW-1185">Reference proteome</keyword>
<gene>
    <name evidence="1" type="ORF">M9H77_15465</name>
</gene>
<dbReference type="EMBL" id="CM044704">
    <property type="protein sequence ID" value="KAI5665612.1"/>
    <property type="molecule type" value="Genomic_DNA"/>
</dbReference>